<dbReference type="InterPro" id="IPR000305">
    <property type="entry name" value="GIY-YIG_endonuc"/>
</dbReference>
<sequence length="379" mass="42899">MYFYGVPGAYLPFLKKIVFLPAPRLVPDWPPISQPFAPGWPTIGLRLEPEWAPKGRVATQNNNLNVFYLKSKGPCLHPTPPKEAVGKGIPSSSSASPIQGKDLTICPANTKEITLSYHLLPKDRKEDEVTKFLKDKNLKPVFVYDNLSNSSVKTRVLNETPGLSGIYLILNKVTLDYYIGSASTGKFYARFTNHLFNLNGSKVVKNAVKKYEISSFAFIVLELFPEIVNKENNKKLLDLEDFYLKSLLPNYNILTEAGSSFGYKHTEITRINMKANYSEERRRAIGNLNKGKILSPWTIDIIRQAALNRTKPIYSPEAIKNMQKRSKAILVYNLDYTVYAEFSSIVDAAKSLGCDQKTIRRALKSPKGILRRRWIVKFV</sequence>
<geneLocation type="mitochondrion" evidence="2"/>
<organism evidence="2">
    <name type="scientific">Tephrocybe rancida</name>
    <dbReference type="NCBI Taxonomy" id="117070"/>
    <lineage>
        <taxon>Eukaryota</taxon>
        <taxon>Fungi</taxon>
        <taxon>Dikarya</taxon>
        <taxon>Basidiomycota</taxon>
        <taxon>Agaricomycotina</taxon>
        <taxon>Agaricomycetes</taxon>
        <taxon>Agaricomycetidae</taxon>
        <taxon>Agaricales</taxon>
        <taxon>Tricholomatineae</taxon>
        <taxon>Lyophyllaceae</taxon>
        <taxon>Tephrocybe</taxon>
    </lineage>
</organism>
<dbReference type="Gene3D" id="3.40.1440.10">
    <property type="entry name" value="GIY-YIG endonuclease"/>
    <property type="match status" value="1"/>
</dbReference>
<dbReference type="Pfam" id="PF01541">
    <property type="entry name" value="GIY-YIG"/>
    <property type="match status" value="1"/>
</dbReference>
<dbReference type="InterPro" id="IPR010896">
    <property type="entry name" value="NUMOD1"/>
</dbReference>
<dbReference type="SMART" id="SM00497">
    <property type="entry name" value="IENR1"/>
    <property type="match status" value="1"/>
</dbReference>
<dbReference type="CDD" id="cd10445">
    <property type="entry name" value="GIY-YIG_bI1_like"/>
    <property type="match status" value="1"/>
</dbReference>
<dbReference type="AlphaFoldDB" id="A0A386TYF3"/>
<keyword evidence="2" id="KW-0378">Hydrolase</keyword>
<dbReference type="Pfam" id="PF07453">
    <property type="entry name" value="NUMOD1"/>
    <property type="match status" value="1"/>
</dbReference>
<dbReference type="SUPFAM" id="SSF82771">
    <property type="entry name" value="GIY-YIG endonuclease"/>
    <property type="match status" value="1"/>
</dbReference>
<keyword evidence="2" id="KW-0540">Nuclease</keyword>
<dbReference type="InterPro" id="IPR006350">
    <property type="entry name" value="Intron_endoG1"/>
</dbReference>
<dbReference type="Gene3D" id="1.10.10.10">
    <property type="entry name" value="Winged helix-like DNA-binding domain superfamily/Winged helix DNA-binding domain"/>
    <property type="match status" value="1"/>
</dbReference>
<keyword evidence="2" id="KW-0496">Mitochondrion</keyword>
<keyword evidence="2" id="KW-0255">Endonuclease</keyword>
<protein>
    <submittedName>
        <fullName evidence="2">GIY-YIG homing endonuclease</fullName>
    </submittedName>
</protein>
<dbReference type="EMBL" id="MH725794">
    <property type="protein sequence ID" value="AYE93171.1"/>
    <property type="molecule type" value="Genomic_DNA"/>
</dbReference>
<name>A0A386TYF3_9AGAR</name>
<dbReference type="SUPFAM" id="SSF64496">
    <property type="entry name" value="DNA-binding domain of intron-encoded endonucleases"/>
    <property type="match status" value="1"/>
</dbReference>
<accession>A0A386TYF3</accession>
<dbReference type="SMART" id="SM00465">
    <property type="entry name" value="GIYc"/>
    <property type="match status" value="1"/>
</dbReference>
<evidence type="ECO:0000313" key="2">
    <source>
        <dbReference type="EMBL" id="AYE93171.1"/>
    </source>
</evidence>
<dbReference type="PROSITE" id="PS50164">
    <property type="entry name" value="GIY_YIG"/>
    <property type="match status" value="1"/>
</dbReference>
<dbReference type="InterPro" id="IPR035901">
    <property type="entry name" value="GIY-YIG_endonuc_sf"/>
</dbReference>
<gene>
    <name evidence="2" type="ORF">DXG01_000016</name>
</gene>
<dbReference type="NCBIfam" id="TIGR01453">
    <property type="entry name" value="grpIintron_endo"/>
    <property type="match status" value="1"/>
</dbReference>
<proteinExistence type="predicted"/>
<evidence type="ECO:0000259" key="1">
    <source>
        <dbReference type="PROSITE" id="PS50164"/>
    </source>
</evidence>
<dbReference type="InterPro" id="IPR036388">
    <property type="entry name" value="WH-like_DNA-bd_sf"/>
</dbReference>
<reference evidence="2" key="1">
    <citation type="submission" date="2018-08" db="EMBL/GenBank/DDBJ databases">
        <title>Comparative mitochondrial genomics of the basidiomycete Termitomyces.</title>
        <authorList>
            <person name="Nieuwenhuis M."/>
        </authorList>
    </citation>
    <scope>NUCLEOTIDE SEQUENCE</scope>
    <source>
        <strain evidence="2">TRssc25</strain>
    </source>
</reference>
<dbReference type="InterPro" id="IPR003647">
    <property type="entry name" value="Intron_nuc_1_rpt"/>
</dbReference>
<dbReference type="GO" id="GO:0004519">
    <property type="term" value="F:endonuclease activity"/>
    <property type="evidence" value="ECO:0007669"/>
    <property type="project" value="UniProtKB-KW"/>
</dbReference>
<dbReference type="OrthoDB" id="10264376at2759"/>
<feature type="domain" description="GIY-YIG" evidence="1">
    <location>
        <begin position="162"/>
        <end position="253"/>
    </location>
</feature>